<dbReference type="InterPro" id="IPR029044">
    <property type="entry name" value="Nucleotide-diphossugar_trans"/>
</dbReference>
<evidence type="ECO:0000259" key="10">
    <source>
        <dbReference type="Pfam" id="PF00483"/>
    </source>
</evidence>
<dbReference type="FunFam" id="3.90.550.10:FF:000023">
    <property type="entry name" value="Glucose-1-phosphate thymidylyltransferase"/>
    <property type="match status" value="1"/>
</dbReference>
<gene>
    <name evidence="11" type="primary">rfbA</name>
    <name evidence="11" type="ORF">LMG32879_001932</name>
</gene>
<comment type="cofactor">
    <cofactor evidence="1">
        <name>Mg(2+)</name>
        <dbReference type="ChEBI" id="CHEBI:18420"/>
    </cofactor>
</comment>
<evidence type="ECO:0000256" key="8">
    <source>
        <dbReference type="ARBA" id="ARBA00049336"/>
    </source>
</evidence>
<dbReference type="InterPro" id="IPR005907">
    <property type="entry name" value="G1P_thy_trans_s"/>
</dbReference>
<comment type="catalytic activity">
    <reaction evidence="8 9">
        <text>dTTP + alpha-D-glucose 1-phosphate + H(+) = dTDP-alpha-D-glucose + diphosphate</text>
        <dbReference type="Rhea" id="RHEA:15225"/>
        <dbReference type="ChEBI" id="CHEBI:15378"/>
        <dbReference type="ChEBI" id="CHEBI:33019"/>
        <dbReference type="ChEBI" id="CHEBI:37568"/>
        <dbReference type="ChEBI" id="CHEBI:57477"/>
        <dbReference type="ChEBI" id="CHEBI:58601"/>
        <dbReference type="EC" id="2.7.7.24"/>
    </reaction>
</comment>
<dbReference type="AlphaFoldDB" id="A0AA35UIU8"/>
<dbReference type="PANTHER" id="PTHR43532:SF1">
    <property type="entry name" value="GLUCOSE-1-PHOSPHATE THYMIDYLYLTRANSFERASE 1"/>
    <property type="match status" value="1"/>
</dbReference>
<dbReference type="PANTHER" id="PTHR43532">
    <property type="entry name" value="GLUCOSE-1-PHOSPHATE THYMIDYLYLTRANSFERASE"/>
    <property type="match status" value="1"/>
</dbReference>
<dbReference type="EMBL" id="CATKSH010000010">
    <property type="protein sequence ID" value="CAI9121086.1"/>
    <property type="molecule type" value="Genomic_DNA"/>
</dbReference>
<evidence type="ECO:0000256" key="7">
    <source>
        <dbReference type="ARBA" id="ARBA00022842"/>
    </source>
</evidence>
<evidence type="ECO:0000313" key="11">
    <source>
        <dbReference type="EMBL" id="CAI9121086.1"/>
    </source>
</evidence>
<dbReference type="EC" id="2.7.7.24" evidence="3 9"/>
<keyword evidence="7 9" id="KW-0460">Magnesium</keyword>
<evidence type="ECO:0000256" key="5">
    <source>
        <dbReference type="ARBA" id="ARBA00022695"/>
    </source>
</evidence>
<dbReference type="GO" id="GO:0008879">
    <property type="term" value="F:glucose-1-phosphate thymidylyltransferase activity"/>
    <property type="evidence" value="ECO:0007669"/>
    <property type="project" value="UniProtKB-EC"/>
</dbReference>
<keyword evidence="6 9" id="KW-0479">Metal-binding</keyword>
<dbReference type="GO" id="GO:0046872">
    <property type="term" value="F:metal ion binding"/>
    <property type="evidence" value="ECO:0007669"/>
    <property type="project" value="UniProtKB-KW"/>
</dbReference>
<comment type="similarity">
    <text evidence="2 9">Belongs to the glucose-1-phosphate thymidylyltransferase family.</text>
</comment>
<protein>
    <recommendedName>
        <fullName evidence="3 9">Glucose-1-phosphate thymidylyltransferase</fullName>
        <ecNumber evidence="3 9">2.7.7.24</ecNumber>
    </recommendedName>
</protein>
<accession>A0AA35UIU8</accession>
<evidence type="ECO:0000256" key="4">
    <source>
        <dbReference type="ARBA" id="ARBA00022679"/>
    </source>
</evidence>
<name>A0AA35UIU8_9PROT</name>
<dbReference type="Proteomes" id="UP001176960">
    <property type="component" value="Unassembled WGS sequence"/>
</dbReference>
<dbReference type="SUPFAM" id="SSF53448">
    <property type="entry name" value="Nucleotide-diphospho-sugar transferases"/>
    <property type="match status" value="1"/>
</dbReference>
<reference evidence="11" key="1">
    <citation type="submission" date="2023-03" db="EMBL/GenBank/DDBJ databases">
        <authorList>
            <person name="Cleenwerck I."/>
        </authorList>
    </citation>
    <scope>NUCLEOTIDE SEQUENCE</scope>
    <source>
        <strain evidence="11">LMG 32879</strain>
    </source>
</reference>
<proteinExistence type="inferred from homology"/>
<evidence type="ECO:0000313" key="12">
    <source>
        <dbReference type="Proteomes" id="UP001176960"/>
    </source>
</evidence>
<dbReference type="Gene3D" id="3.90.550.10">
    <property type="entry name" value="Spore Coat Polysaccharide Biosynthesis Protein SpsA, Chain A"/>
    <property type="match status" value="1"/>
</dbReference>
<dbReference type="Pfam" id="PF00483">
    <property type="entry name" value="NTP_transferase"/>
    <property type="match status" value="1"/>
</dbReference>
<comment type="caution">
    <text evidence="11">The sequence shown here is derived from an EMBL/GenBank/DDBJ whole genome shotgun (WGS) entry which is preliminary data.</text>
</comment>
<keyword evidence="12" id="KW-1185">Reference proteome</keyword>
<keyword evidence="4 9" id="KW-0808">Transferase</keyword>
<dbReference type="NCBIfam" id="TIGR01207">
    <property type="entry name" value="rmlA"/>
    <property type="match status" value="1"/>
</dbReference>
<sequence>MKGILLAGGSGTRLHPMTLASSKQLLPVYDKPMIYYPLSTLMLAGIRDIMIISTPHDIPQFQRLLGDGSQFGVKFEYRVQPSPDGLAQAFLIADEWLDGAPSALALGDNLIFADHLGVLLRAAAKRPEGATVFAYQVRDPERYGVVSFDENGRALEIVEKPTEPQSNWAVTGLYFYDHRVVDFAKRVKPSPRGELEITDLNRMYLEEGTLQVDRLGRGCAWLDAGMPDSLMQAGTFVQTIQSRQGMLVGSPEEVAFRMGFIDKQQLLALAHRVAKTDLGRMLRELAEHGQPLATVSKN</sequence>
<feature type="domain" description="Nucleotidyl transferase" evidence="10">
    <location>
        <begin position="2"/>
        <end position="238"/>
    </location>
</feature>
<dbReference type="InterPro" id="IPR005835">
    <property type="entry name" value="NTP_transferase_dom"/>
</dbReference>
<evidence type="ECO:0000256" key="3">
    <source>
        <dbReference type="ARBA" id="ARBA00012461"/>
    </source>
</evidence>
<evidence type="ECO:0000256" key="1">
    <source>
        <dbReference type="ARBA" id="ARBA00001946"/>
    </source>
</evidence>
<evidence type="ECO:0000256" key="6">
    <source>
        <dbReference type="ARBA" id="ARBA00022723"/>
    </source>
</evidence>
<keyword evidence="5 9" id="KW-0548">Nucleotidyltransferase</keyword>
<evidence type="ECO:0000256" key="2">
    <source>
        <dbReference type="ARBA" id="ARBA00010480"/>
    </source>
</evidence>
<dbReference type="CDD" id="cd02538">
    <property type="entry name" value="G1P_TT_short"/>
    <property type="match status" value="1"/>
</dbReference>
<evidence type="ECO:0000256" key="9">
    <source>
        <dbReference type="RuleBase" id="RU003706"/>
    </source>
</evidence>
<organism evidence="11 12">
    <name type="scientific">Brytella acorum</name>
    <dbReference type="NCBI Taxonomy" id="2959299"/>
    <lineage>
        <taxon>Bacteria</taxon>
        <taxon>Pseudomonadati</taxon>
        <taxon>Pseudomonadota</taxon>
        <taxon>Alphaproteobacteria</taxon>
        <taxon>Acetobacterales</taxon>
        <taxon>Acetobacteraceae</taxon>
        <taxon>Brytella</taxon>
    </lineage>
</organism>
<comment type="function">
    <text evidence="9">Catalyzes the formation of dTDP-glucose, from dTTP and glucose 1-phosphate, as well as its pyrophosphorolysis.</text>
</comment>